<dbReference type="Pfam" id="PF05920">
    <property type="entry name" value="Homeobox_KN"/>
    <property type="match status" value="1"/>
</dbReference>
<feature type="compositionally biased region" description="Basic and acidic residues" evidence="6">
    <location>
        <begin position="369"/>
        <end position="392"/>
    </location>
</feature>
<evidence type="ECO:0000256" key="3">
    <source>
        <dbReference type="ARBA" id="ARBA00023155"/>
    </source>
</evidence>
<gene>
    <name evidence="8" type="ORF">BCV69DRAFT_296187</name>
</gene>
<dbReference type="PROSITE" id="PS50071">
    <property type="entry name" value="HOMEOBOX_2"/>
    <property type="match status" value="1"/>
</dbReference>
<keyword evidence="9" id="KW-1185">Reference proteome</keyword>
<feature type="DNA-binding region" description="Homeobox" evidence="5">
    <location>
        <begin position="232"/>
        <end position="294"/>
    </location>
</feature>
<dbReference type="Proteomes" id="UP000245942">
    <property type="component" value="Unassembled WGS sequence"/>
</dbReference>
<organism evidence="8 9">
    <name type="scientific">Pseudomicrostroma glucosiphilum</name>
    <dbReference type="NCBI Taxonomy" id="1684307"/>
    <lineage>
        <taxon>Eukaryota</taxon>
        <taxon>Fungi</taxon>
        <taxon>Dikarya</taxon>
        <taxon>Basidiomycota</taxon>
        <taxon>Ustilaginomycotina</taxon>
        <taxon>Exobasidiomycetes</taxon>
        <taxon>Microstromatales</taxon>
        <taxon>Microstromatales incertae sedis</taxon>
        <taxon>Pseudomicrostroma</taxon>
    </lineage>
</organism>
<feature type="compositionally biased region" description="Basic residues" evidence="6">
    <location>
        <begin position="336"/>
        <end position="345"/>
    </location>
</feature>
<keyword evidence="4 5" id="KW-0539">Nucleus</keyword>
<dbReference type="SMART" id="SM00389">
    <property type="entry name" value="HOX"/>
    <property type="match status" value="1"/>
</dbReference>
<dbReference type="GO" id="GO:0006355">
    <property type="term" value="P:regulation of DNA-templated transcription"/>
    <property type="evidence" value="ECO:0007669"/>
    <property type="project" value="InterPro"/>
</dbReference>
<evidence type="ECO:0000256" key="1">
    <source>
        <dbReference type="ARBA" id="ARBA00005800"/>
    </source>
</evidence>
<feature type="region of interest" description="Disordered" evidence="6">
    <location>
        <begin position="319"/>
        <end position="392"/>
    </location>
</feature>
<comment type="subcellular location">
    <subcellularLocation>
        <location evidence="5">Nucleus</location>
    </subcellularLocation>
</comment>
<evidence type="ECO:0000256" key="6">
    <source>
        <dbReference type="SAM" id="MobiDB-lite"/>
    </source>
</evidence>
<name>A0A316UG12_9BASI</name>
<sequence length="392" mass="43523">MSLSSAPFRPAPMRLPSFAELNERLSLSSGKASFYDSRDRPVLPSPSDLERPSVQSARYAGKFTALSEPSPETRDGHPYAAKTTTPSATEEGRGLTSGWLPIDDPGRSTGTSQHIRRATNPTYDQPSPQYSWSPRQQSPPWNSSPSSAGPTPVSSSSGAHARYHPFRRAPSYSPEHNHPPQMNGAQYQQSYPQSPSLHSPPLLHHQHHSHASMKNGADGLDGGSSGQGSSAIPRRRGKLPKDVTERLKTWLMEHASHPYPNEDEKRRLCMQTGLSISQVSNWFINARRRILAPQMSTSAPASAGGMSSLAERERHLQYGQPHQHHDQHYSNQSKYPYHHQQHPHVHSYAGQYASPDPRRTVTSGIVGRRGSDGLVEDRSPILTHSEDEYRRR</sequence>
<dbReference type="InterPro" id="IPR008422">
    <property type="entry name" value="KN_HD"/>
</dbReference>
<evidence type="ECO:0000259" key="7">
    <source>
        <dbReference type="PROSITE" id="PS50071"/>
    </source>
</evidence>
<dbReference type="GO" id="GO:0005634">
    <property type="term" value="C:nucleus"/>
    <property type="evidence" value="ECO:0007669"/>
    <property type="project" value="UniProtKB-SubCell"/>
</dbReference>
<evidence type="ECO:0000313" key="9">
    <source>
        <dbReference type="Proteomes" id="UP000245942"/>
    </source>
</evidence>
<dbReference type="EMBL" id="KZ819321">
    <property type="protein sequence ID" value="PWN23878.1"/>
    <property type="molecule type" value="Genomic_DNA"/>
</dbReference>
<feature type="compositionally biased region" description="Polar residues" evidence="6">
    <location>
        <begin position="108"/>
        <end position="124"/>
    </location>
</feature>
<dbReference type="InterPro" id="IPR001356">
    <property type="entry name" value="HD"/>
</dbReference>
<evidence type="ECO:0000256" key="2">
    <source>
        <dbReference type="ARBA" id="ARBA00023125"/>
    </source>
</evidence>
<feature type="compositionally biased region" description="Low complexity" evidence="6">
    <location>
        <begin position="125"/>
        <end position="157"/>
    </location>
</feature>
<keyword evidence="2 5" id="KW-0238">DNA-binding</keyword>
<dbReference type="PANTHER" id="PTHR11850">
    <property type="entry name" value="HOMEOBOX PROTEIN TRANSCRIPTION FACTORS"/>
    <property type="match status" value="1"/>
</dbReference>
<dbReference type="RefSeq" id="XP_025351038.1">
    <property type="nucleotide sequence ID" value="XM_025493981.1"/>
</dbReference>
<dbReference type="AlphaFoldDB" id="A0A316UG12"/>
<protein>
    <recommendedName>
        <fullName evidence="7">Homeobox domain-containing protein</fullName>
    </recommendedName>
</protein>
<evidence type="ECO:0000313" key="8">
    <source>
        <dbReference type="EMBL" id="PWN23878.1"/>
    </source>
</evidence>
<dbReference type="GeneID" id="37015715"/>
<evidence type="ECO:0000256" key="4">
    <source>
        <dbReference type="ARBA" id="ARBA00023242"/>
    </source>
</evidence>
<dbReference type="CDD" id="cd00086">
    <property type="entry name" value="homeodomain"/>
    <property type="match status" value="1"/>
</dbReference>
<dbReference type="STRING" id="1684307.A0A316UG12"/>
<accession>A0A316UG12</accession>
<dbReference type="InterPro" id="IPR009057">
    <property type="entry name" value="Homeodomain-like_sf"/>
</dbReference>
<feature type="region of interest" description="Disordered" evidence="6">
    <location>
        <begin position="29"/>
        <end position="241"/>
    </location>
</feature>
<proteinExistence type="inferred from homology"/>
<evidence type="ECO:0000256" key="5">
    <source>
        <dbReference type="PROSITE-ProRule" id="PRU00108"/>
    </source>
</evidence>
<feature type="compositionally biased region" description="Low complexity" evidence="6">
    <location>
        <begin position="186"/>
        <end position="203"/>
    </location>
</feature>
<dbReference type="OrthoDB" id="10056939at2759"/>
<keyword evidence="3 5" id="KW-0371">Homeobox</keyword>
<dbReference type="SUPFAM" id="SSF46689">
    <property type="entry name" value="Homeodomain-like"/>
    <property type="match status" value="1"/>
</dbReference>
<dbReference type="InterPro" id="IPR050224">
    <property type="entry name" value="TALE_homeobox"/>
</dbReference>
<dbReference type="Gene3D" id="1.10.10.60">
    <property type="entry name" value="Homeodomain-like"/>
    <property type="match status" value="1"/>
</dbReference>
<comment type="similarity">
    <text evidence="1">Belongs to the TALE/M-ATYP homeobox family.</text>
</comment>
<dbReference type="GO" id="GO:0003677">
    <property type="term" value="F:DNA binding"/>
    <property type="evidence" value="ECO:0007669"/>
    <property type="project" value="UniProtKB-UniRule"/>
</dbReference>
<feature type="domain" description="Homeobox" evidence="7">
    <location>
        <begin position="230"/>
        <end position="293"/>
    </location>
</feature>
<reference evidence="8 9" key="1">
    <citation type="journal article" date="2018" name="Mol. Biol. Evol.">
        <title>Broad Genomic Sampling Reveals a Smut Pathogenic Ancestry of the Fungal Clade Ustilaginomycotina.</title>
        <authorList>
            <person name="Kijpornyongpan T."/>
            <person name="Mondo S.J."/>
            <person name="Barry K."/>
            <person name="Sandor L."/>
            <person name="Lee J."/>
            <person name="Lipzen A."/>
            <person name="Pangilinan J."/>
            <person name="LaButti K."/>
            <person name="Hainaut M."/>
            <person name="Henrissat B."/>
            <person name="Grigoriev I.V."/>
            <person name="Spatafora J.W."/>
            <person name="Aime M.C."/>
        </authorList>
    </citation>
    <scope>NUCLEOTIDE SEQUENCE [LARGE SCALE GENOMIC DNA]</scope>
    <source>
        <strain evidence="8 9">MCA 4718</strain>
    </source>
</reference>